<dbReference type="GO" id="GO:0030150">
    <property type="term" value="P:protein import into mitochondrial matrix"/>
    <property type="evidence" value="ECO:0007669"/>
    <property type="project" value="InterPro"/>
</dbReference>
<dbReference type="OrthoDB" id="10262892at2759"/>
<gene>
    <name evidence="9" type="ORF">ILUMI_02851</name>
</gene>
<keyword evidence="7" id="KW-0496">Mitochondrion</keyword>
<keyword evidence="4" id="KW-0999">Mitochondrion inner membrane</keyword>
<protein>
    <recommendedName>
        <fullName evidence="11">Mitochondrial import inner membrane translocase subunit Tim16</fullName>
    </recommendedName>
</protein>
<dbReference type="AlphaFoldDB" id="A0A8K0DMZ1"/>
<keyword evidence="6" id="KW-0811">Translocation</keyword>
<keyword evidence="8" id="KW-0472">Membrane</keyword>
<organism evidence="9 10">
    <name type="scientific">Ignelater luminosus</name>
    <name type="common">Cucubano</name>
    <name type="synonym">Pyrophorus luminosus</name>
    <dbReference type="NCBI Taxonomy" id="2038154"/>
    <lineage>
        <taxon>Eukaryota</taxon>
        <taxon>Metazoa</taxon>
        <taxon>Ecdysozoa</taxon>
        <taxon>Arthropoda</taxon>
        <taxon>Hexapoda</taxon>
        <taxon>Insecta</taxon>
        <taxon>Pterygota</taxon>
        <taxon>Neoptera</taxon>
        <taxon>Endopterygota</taxon>
        <taxon>Coleoptera</taxon>
        <taxon>Polyphaga</taxon>
        <taxon>Elateriformia</taxon>
        <taxon>Elateroidea</taxon>
        <taxon>Elateridae</taxon>
        <taxon>Agrypninae</taxon>
        <taxon>Pyrophorini</taxon>
        <taxon>Ignelater</taxon>
    </lineage>
</organism>
<comment type="subcellular location">
    <subcellularLocation>
        <location evidence="1">Mitochondrion inner membrane</location>
        <topology evidence="1">Peripheral membrane protein</topology>
        <orientation evidence="1">Matrix side</orientation>
    </subcellularLocation>
</comment>
<evidence type="ECO:0000256" key="7">
    <source>
        <dbReference type="ARBA" id="ARBA00023128"/>
    </source>
</evidence>
<name>A0A8K0DMZ1_IGNLU</name>
<accession>A0A8K0DMZ1</accession>
<evidence type="ECO:0000313" key="9">
    <source>
        <dbReference type="EMBL" id="KAF2903325.1"/>
    </source>
</evidence>
<keyword evidence="10" id="KW-1185">Reference proteome</keyword>
<comment type="similarity">
    <text evidence="2">Belongs to the TIM16/PAM16 family.</text>
</comment>
<dbReference type="GO" id="GO:0005744">
    <property type="term" value="C:TIM23 mitochondrial import inner membrane translocase complex"/>
    <property type="evidence" value="ECO:0007669"/>
    <property type="project" value="InterPro"/>
</dbReference>
<sequence>MTRHGLIKPLIRIIVVGSQILCRAFQKAILEEIEISQQAAHIRYSDKFLEGGTNTTKLDITLDEAMQILDVNKLETEEVKKRYNYLFKANQRSNGGSFYILSKIVRAKKRIDSEFKKKLEEKV</sequence>
<dbReference type="InterPro" id="IPR005341">
    <property type="entry name" value="Tim16"/>
</dbReference>
<evidence type="ECO:0000256" key="1">
    <source>
        <dbReference type="ARBA" id="ARBA00004443"/>
    </source>
</evidence>
<dbReference type="Proteomes" id="UP000801492">
    <property type="component" value="Unassembled WGS sequence"/>
</dbReference>
<keyword evidence="5" id="KW-0653">Protein transport</keyword>
<evidence type="ECO:0000256" key="2">
    <source>
        <dbReference type="ARBA" id="ARBA00008817"/>
    </source>
</evidence>
<evidence type="ECO:0000256" key="5">
    <source>
        <dbReference type="ARBA" id="ARBA00022927"/>
    </source>
</evidence>
<evidence type="ECO:0008006" key="11">
    <source>
        <dbReference type="Google" id="ProtNLM"/>
    </source>
</evidence>
<dbReference type="PANTHER" id="PTHR12388:SF0">
    <property type="entry name" value="MITOCHONDRIAL IMPORT INNER MEMBRANE TRANSLOCASE SUBUNIT TIM16"/>
    <property type="match status" value="1"/>
</dbReference>
<dbReference type="InterPro" id="IPR036869">
    <property type="entry name" value="J_dom_sf"/>
</dbReference>
<proteinExistence type="inferred from homology"/>
<keyword evidence="3" id="KW-0813">Transport</keyword>
<dbReference type="EMBL" id="VTPC01001058">
    <property type="protein sequence ID" value="KAF2903325.1"/>
    <property type="molecule type" value="Genomic_DNA"/>
</dbReference>
<evidence type="ECO:0000256" key="8">
    <source>
        <dbReference type="ARBA" id="ARBA00023136"/>
    </source>
</evidence>
<dbReference type="Gene3D" id="1.10.287.110">
    <property type="entry name" value="DnaJ domain"/>
    <property type="match status" value="1"/>
</dbReference>
<dbReference type="PANTHER" id="PTHR12388">
    <property type="entry name" value="MITOCHONDRIA ASSOCIATED GRANULOCYTE MACROPHAGE CSF SIGNALING MOLECULE"/>
    <property type="match status" value="1"/>
</dbReference>
<evidence type="ECO:0000313" key="10">
    <source>
        <dbReference type="Proteomes" id="UP000801492"/>
    </source>
</evidence>
<evidence type="ECO:0000256" key="6">
    <source>
        <dbReference type="ARBA" id="ARBA00023010"/>
    </source>
</evidence>
<dbReference type="Pfam" id="PF03656">
    <property type="entry name" value="Pam16"/>
    <property type="match status" value="1"/>
</dbReference>
<dbReference type="FunFam" id="1.10.287.110:FF:000006">
    <property type="entry name" value="Import inner membrane translocase subunit TIM16"/>
    <property type="match status" value="1"/>
</dbReference>
<comment type="caution">
    <text evidence="9">The sequence shown here is derived from an EMBL/GenBank/DDBJ whole genome shotgun (WGS) entry which is preliminary data.</text>
</comment>
<evidence type="ECO:0000256" key="4">
    <source>
        <dbReference type="ARBA" id="ARBA00022792"/>
    </source>
</evidence>
<reference evidence="9" key="1">
    <citation type="submission" date="2019-08" db="EMBL/GenBank/DDBJ databases">
        <title>The genome of the North American firefly Photinus pyralis.</title>
        <authorList>
            <consortium name="Photinus pyralis genome working group"/>
            <person name="Fallon T.R."/>
            <person name="Sander Lower S.E."/>
            <person name="Weng J.-K."/>
        </authorList>
    </citation>
    <scope>NUCLEOTIDE SEQUENCE</scope>
    <source>
        <strain evidence="9">TRF0915ILg1</strain>
        <tissue evidence="9">Whole body</tissue>
    </source>
</reference>
<evidence type="ECO:0000256" key="3">
    <source>
        <dbReference type="ARBA" id="ARBA00022448"/>
    </source>
</evidence>